<keyword evidence="1" id="KW-1133">Transmembrane helix</keyword>
<gene>
    <name evidence="2" type="ordered locus">KVU_2201</name>
</gene>
<keyword evidence="1" id="KW-0812">Transmembrane</keyword>
<dbReference type="GO" id="GO:0043190">
    <property type="term" value="C:ATP-binding cassette (ABC) transporter complex"/>
    <property type="evidence" value="ECO:0007669"/>
    <property type="project" value="InterPro"/>
</dbReference>
<evidence type="ECO:0000313" key="2">
    <source>
        <dbReference type="EMBL" id="AEM42040.1"/>
    </source>
</evidence>
<dbReference type="Proteomes" id="UP000000692">
    <property type="component" value="Chromosome"/>
</dbReference>
<dbReference type="PRINTS" id="PR00164">
    <property type="entry name" value="ABC2TRNSPORT"/>
</dbReference>
<dbReference type="PATRIC" id="fig|759362.5.peg.2287"/>
<dbReference type="HOGENOM" id="CLU_1018961_0_0_5"/>
<organism evidence="2 3">
    <name type="scientific">Ketogulonicigenium vulgare (strain WSH-001)</name>
    <dbReference type="NCBI Taxonomy" id="759362"/>
    <lineage>
        <taxon>Bacteria</taxon>
        <taxon>Pseudomonadati</taxon>
        <taxon>Pseudomonadota</taxon>
        <taxon>Alphaproteobacteria</taxon>
        <taxon>Rhodobacterales</taxon>
        <taxon>Roseobacteraceae</taxon>
        <taxon>Ketogulonicigenium</taxon>
    </lineage>
</organism>
<sequence length="274" mass="30857">MMQPSQSTHAGTPSYWSMLLLTYHQTVYNVRKTHRNPIIALLLNIAQTMLMLLGFYLMMSVMRMNDSWLPGDFILYMLSGIFVFFTHVKAIGAVSGAQGPTSPMSLHRPLNTLIIILSAALAALYLQILSLIVVLFLYHAVIAPLHIAHPIAAIGMVLLAWFTGVGIGMVFYSLKVWFPNFISMVSSAYQRINMIASGKMFLANSLPAMMLPLFLWNPLFHIIDQCRGFVFVNYTPRNTNWEYAFWAGLTLLMIGFLLESFARRHASLSWGAAR</sequence>
<dbReference type="OrthoDB" id="7835223at2"/>
<dbReference type="KEGG" id="kvl:KVU_2201"/>
<proteinExistence type="predicted"/>
<feature type="transmembrane region" description="Helical" evidence="1">
    <location>
        <begin position="73"/>
        <end position="92"/>
    </location>
</feature>
<feature type="transmembrane region" description="Helical" evidence="1">
    <location>
        <begin position="113"/>
        <end position="141"/>
    </location>
</feature>
<reference evidence="2 3" key="1">
    <citation type="journal article" date="2011" name="J. Bacteriol.">
        <title>Complete genome sequence of the industrial strain Ketogulonicigenium vulgare WSH-001.</title>
        <authorList>
            <person name="Liu L."/>
            <person name="Li Y."/>
            <person name="Zhang J."/>
            <person name="Zhou Z."/>
            <person name="Liu J."/>
            <person name="Li X."/>
            <person name="Zhou J."/>
            <person name="Du G."/>
            <person name="Wang L."/>
            <person name="Chen J."/>
        </authorList>
    </citation>
    <scope>NUCLEOTIDE SEQUENCE [LARGE SCALE GENOMIC DNA]</scope>
    <source>
        <strain evidence="2 3">WSH-001</strain>
    </source>
</reference>
<dbReference type="GO" id="GO:0140359">
    <property type="term" value="F:ABC-type transporter activity"/>
    <property type="evidence" value="ECO:0007669"/>
    <property type="project" value="InterPro"/>
</dbReference>
<accession>F9Y643</accession>
<evidence type="ECO:0000256" key="1">
    <source>
        <dbReference type="SAM" id="Phobius"/>
    </source>
</evidence>
<dbReference type="eggNOG" id="COG1682">
    <property type="taxonomic scope" value="Bacteria"/>
</dbReference>
<dbReference type="InterPro" id="IPR000412">
    <property type="entry name" value="ABC_2_transport"/>
</dbReference>
<keyword evidence="1" id="KW-0472">Membrane</keyword>
<feature type="transmembrane region" description="Helical" evidence="1">
    <location>
        <begin position="201"/>
        <end position="223"/>
    </location>
</feature>
<evidence type="ECO:0000313" key="3">
    <source>
        <dbReference type="Proteomes" id="UP000000692"/>
    </source>
</evidence>
<dbReference type="EMBL" id="CP002018">
    <property type="protein sequence ID" value="AEM42040.1"/>
    <property type="molecule type" value="Genomic_DNA"/>
</dbReference>
<feature type="transmembrane region" description="Helical" evidence="1">
    <location>
        <begin position="38"/>
        <end position="61"/>
    </location>
</feature>
<feature type="transmembrane region" description="Helical" evidence="1">
    <location>
        <begin position="243"/>
        <end position="262"/>
    </location>
</feature>
<protein>
    <submittedName>
        <fullName evidence="2">ABC transporter, permease protein</fullName>
    </submittedName>
</protein>
<dbReference type="AlphaFoldDB" id="F9Y643"/>
<name>F9Y643_KETVW</name>
<keyword evidence="3" id="KW-1185">Reference proteome</keyword>
<feature type="transmembrane region" description="Helical" evidence="1">
    <location>
        <begin position="147"/>
        <end position="174"/>
    </location>
</feature>